<sequence>MANSQGRAVKTLRISGSPHQRGAAHGAAIAHRLRTFLDDGLARLHHLSDQRYRLEDLRERIEAHRQIVTSVIPDLAAEIDGVATGAGLSRDEAWLLQLRREILGYHRFTTGDCTTYSSTQGTVPILAQTVDLNGNLDDQVAVLEVQAGRRSLILSFAGLLGYLGVNDAGVAVGINLVLGGRWQPGVPPYLAVRHVLDTATCVEEAIATLQTLPLSSSRAFTICDGDRIVCVEALEERRGILEDSELIHTNHYLHPPFALEDEINPFALTSSKRRWEAVRGWGIPQTDDPEAHRKLLASPPVCVADNGDIRRERTVAAIAAYPTRGQLTVWPGNPANAPAHLLQL</sequence>
<dbReference type="RefSeq" id="WP_213172878.1">
    <property type="nucleotide sequence ID" value="NZ_CP070496.1"/>
</dbReference>
<dbReference type="EMBL" id="CP070496">
    <property type="protein sequence ID" value="QSB06871.1"/>
    <property type="molecule type" value="Genomic_DNA"/>
</dbReference>
<protein>
    <recommendedName>
        <fullName evidence="1">Peptidase C45 hydrolase domain-containing protein</fullName>
    </recommendedName>
</protein>
<dbReference type="PANTHER" id="PTHR34180">
    <property type="entry name" value="PEPTIDASE C45"/>
    <property type="match status" value="1"/>
</dbReference>
<dbReference type="Gene3D" id="1.10.10.2120">
    <property type="match status" value="1"/>
</dbReference>
<dbReference type="Gene3D" id="3.60.60.10">
    <property type="entry name" value="Penicillin V Acylase, Chain A"/>
    <property type="match status" value="1"/>
</dbReference>
<organism evidence="2 3">
    <name type="scientific">Natronoglycomyces albus</name>
    <dbReference type="NCBI Taxonomy" id="2811108"/>
    <lineage>
        <taxon>Bacteria</taxon>
        <taxon>Bacillati</taxon>
        <taxon>Actinomycetota</taxon>
        <taxon>Actinomycetes</taxon>
        <taxon>Glycomycetales</taxon>
        <taxon>Glycomycetaceae</taxon>
        <taxon>Natronoglycomyces</taxon>
    </lineage>
</organism>
<dbReference type="AlphaFoldDB" id="A0A895XMH9"/>
<gene>
    <name evidence="2" type="ORF">JQS30_08290</name>
</gene>
<dbReference type="KEGG" id="nav:JQS30_08290"/>
<proteinExistence type="predicted"/>
<dbReference type="Pfam" id="PF03417">
    <property type="entry name" value="AAT"/>
    <property type="match status" value="1"/>
</dbReference>
<keyword evidence="3" id="KW-1185">Reference proteome</keyword>
<evidence type="ECO:0000313" key="3">
    <source>
        <dbReference type="Proteomes" id="UP000662939"/>
    </source>
</evidence>
<evidence type="ECO:0000313" key="2">
    <source>
        <dbReference type="EMBL" id="QSB06871.1"/>
    </source>
</evidence>
<accession>A0A895XMH9</accession>
<dbReference type="InterPro" id="IPR005079">
    <property type="entry name" value="Peptidase_C45_hydrolase"/>
</dbReference>
<reference evidence="2" key="1">
    <citation type="submission" date="2021-02" db="EMBL/GenBank/DDBJ databases">
        <title>Natronoglycomyces albus gen. nov., sp. nov, a haloalkaliphilic actinobacterium from a soda solonchak soil.</title>
        <authorList>
            <person name="Sorokin D.Y."/>
            <person name="Khijniak T.V."/>
            <person name="Zakharycheva A.P."/>
            <person name="Boueva O.V."/>
            <person name="Ariskina E.V."/>
            <person name="Hahnke R.L."/>
            <person name="Bunk B."/>
            <person name="Sproer C."/>
            <person name="Schumann P."/>
            <person name="Evtushenko L.I."/>
            <person name="Kublanov I.V."/>
        </authorList>
    </citation>
    <scope>NUCLEOTIDE SEQUENCE</scope>
    <source>
        <strain evidence="2">DSM 106290</strain>
    </source>
</reference>
<dbReference type="NCBIfam" id="NF040521">
    <property type="entry name" value="C45_proenzyme"/>
    <property type="match status" value="1"/>
</dbReference>
<dbReference type="Proteomes" id="UP000662939">
    <property type="component" value="Chromosome"/>
</dbReference>
<dbReference type="PANTHER" id="PTHR34180:SF1">
    <property type="entry name" value="BETA-ALANYL-DOPAMINE_CARCININE HYDROLASE"/>
    <property type="match status" value="1"/>
</dbReference>
<dbReference type="InterPro" id="IPR047794">
    <property type="entry name" value="C45_proenzyme-like"/>
</dbReference>
<feature type="domain" description="Peptidase C45 hydrolase" evidence="1">
    <location>
        <begin position="124"/>
        <end position="280"/>
    </location>
</feature>
<evidence type="ECO:0000259" key="1">
    <source>
        <dbReference type="Pfam" id="PF03417"/>
    </source>
</evidence>
<name>A0A895XMH9_9ACTN</name>
<dbReference type="InterPro" id="IPR047801">
    <property type="entry name" value="Peptidase_C45"/>
</dbReference>